<feature type="domain" description="Small-subunit processome Utp12" evidence="5">
    <location>
        <begin position="780"/>
        <end position="894"/>
    </location>
</feature>
<feature type="compositionally biased region" description="Basic and acidic residues" evidence="4">
    <location>
        <begin position="669"/>
        <end position="681"/>
    </location>
</feature>
<dbReference type="Proteomes" id="UP001301350">
    <property type="component" value="Unassembled WGS sequence"/>
</dbReference>
<comment type="similarity">
    <text evidence="3">Belongs to the UTP5 family.</text>
</comment>
<feature type="region of interest" description="Disordered" evidence="4">
    <location>
        <begin position="608"/>
        <end position="642"/>
    </location>
</feature>
<comment type="subcellular location">
    <subcellularLocation>
        <location evidence="1">Nucleus</location>
        <location evidence="1">Nucleolus</location>
    </subcellularLocation>
</comment>
<dbReference type="SUPFAM" id="SSF50998">
    <property type="entry name" value="Quinoprotein alcohol dehydrogenase-like"/>
    <property type="match status" value="1"/>
</dbReference>
<dbReference type="InterPro" id="IPR052414">
    <property type="entry name" value="U3_snoRNA-assoc_WDR"/>
</dbReference>
<organism evidence="6 7">
    <name type="scientific">Cyanidium caldarium</name>
    <name type="common">Red alga</name>
    <dbReference type="NCBI Taxonomy" id="2771"/>
    <lineage>
        <taxon>Eukaryota</taxon>
        <taxon>Rhodophyta</taxon>
        <taxon>Bangiophyceae</taxon>
        <taxon>Cyanidiales</taxon>
        <taxon>Cyanidiaceae</taxon>
        <taxon>Cyanidium</taxon>
    </lineage>
</organism>
<evidence type="ECO:0000259" key="5">
    <source>
        <dbReference type="Pfam" id="PF04003"/>
    </source>
</evidence>
<evidence type="ECO:0000256" key="1">
    <source>
        <dbReference type="ARBA" id="ARBA00004604"/>
    </source>
</evidence>
<dbReference type="InterPro" id="IPR007148">
    <property type="entry name" value="SSU_processome_Utp12"/>
</dbReference>
<keyword evidence="7" id="KW-1185">Reference proteome</keyword>
<dbReference type="Pfam" id="PF04003">
    <property type="entry name" value="Utp12"/>
    <property type="match status" value="1"/>
</dbReference>
<accession>A0AAV9ITX0</accession>
<feature type="compositionally biased region" description="Basic and acidic residues" evidence="4">
    <location>
        <begin position="691"/>
        <end position="703"/>
    </location>
</feature>
<dbReference type="PANTHER" id="PTHR44267">
    <property type="entry name" value="WD REPEAT-CONTAINING PROTEIN 43"/>
    <property type="match status" value="1"/>
</dbReference>
<evidence type="ECO:0000256" key="3">
    <source>
        <dbReference type="ARBA" id="ARBA00038335"/>
    </source>
</evidence>
<sequence>MATSGGENGALRLSRRGKGAYVSAAPVPYVQRAAATGPGATRPLTHMVAGGSAHCHGQTRRRQRVHGDCTENVEPEPIAPLYTAMGWSDGRLVMYEHTPSAAQDGVTDADPLDTDCVPLRTRVAAQWHDDPTLSGPQTTAQDTVMGAGAYVGRLTAMQCVAVPLDGHPLWEQRSRAGTIKRRRRAAAESNARGAVDAPVTPSSLLLLVTAYESGWMRVFYWHGEANHERETAARNKTGQPTALRLADALQLDGGVSAMTAVLDPQPDGQSAGVHVPLARVSVYVAGHDASAHVHCYPIVVSVAARGGSAAVQVRLARNVPLPSTLHLAHWGADPIHHMAVSPGGGWMAVASAVSGAVGVARLPRAVSDTVGDSQPTASTANVWRLAGHASAVSCLQFVAPHVLISGCTGDAFVCLWRLPLPSEIDAESMRALHAPWKSALCGGHTRSVVQVAPLRWPADTPFEAESPTAMNGDEASCRRVSALPNADGQPLSNGFHDVHRNPTSDAAAAAGDGAFVAVGDTGEVHVFSLSLEDDATPGAEGMDGAAAMLPRLVLRAPRSGLVHVAVLSEVQRRRVRGLPLFYGTIAAPAAVLLRAPFWREMENGVRHGETRVQTLPDASDAGGHGDKSDDVAVEAKQTQSGHTEIAVLSRAAMPLSEVDRCPPVAMASAERRREGGGHDDDTTAAVTEPTMGDRLRQRKRQDSNGDEDETSSRATGAKRRHALLPESSHGDVESASPDETSIDHSHGAAMIPTADRGASATVPSVGSVARVIHQAVTAADAKLLESALSSVRTPTGIRRTVRHLSLSDAVPLMRALTERFRSAPARVPQVTQWIRALIAQHASLWRAQRQYAPPSNEMQDMRDTVQLLYRSVEERVQLANALARLEGRLELILQQAPRCMSTDGEAGEAPDIATLRWSLEERRASGDVVEDEEQQETDESSAEEDALSDVADENDE</sequence>
<gene>
    <name evidence="6" type="ORF">CDCA_CDCA05G1714</name>
</gene>
<dbReference type="GO" id="GO:0000462">
    <property type="term" value="P:maturation of SSU-rRNA from tricistronic rRNA transcript (SSU-rRNA, 5.8S rRNA, LSU-rRNA)"/>
    <property type="evidence" value="ECO:0007669"/>
    <property type="project" value="TreeGrafter"/>
</dbReference>
<name>A0AAV9ITX0_CYACA</name>
<protein>
    <recommendedName>
        <fullName evidence="5">Small-subunit processome Utp12 domain-containing protein</fullName>
    </recommendedName>
</protein>
<keyword evidence="2" id="KW-0539">Nucleus</keyword>
<dbReference type="Gene3D" id="2.130.10.10">
    <property type="entry name" value="YVTN repeat-like/Quinoprotein amine dehydrogenase"/>
    <property type="match status" value="1"/>
</dbReference>
<evidence type="ECO:0000313" key="6">
    <source>
        <dbReference type="EMBL" id="KAK4535689.1"/>
    </source>
</evidence>
<dbReference type="PANTHER" id="PTHR44267:SF1">
    <property type="entry name" value="WD REPEAT-CONTAINING PROTEIN 43"/>
    <property type="match status" value="1"/>
</dbReference>
<dbReference type="InterPro" id="IPR015943">
    <property type="entry name" value="WD40/YVTN_repeat-like_dom_sf"/>
</dbReference>
<comment type="caution">
    <text evidence="6">The sequence shown here is derived from an EMBL/GenBank/DDBJ whole genome shotgun (WGS) entry which is preliminary data.</text>
</comment>
<dbReference type="EMBL" id="JANCYW010000005">
    <property type="protein sequence ID" value="KAK4535689.1"/>
    <property type="molecule type" value="Genomic_DNA"/>
</dbReference>
<reference evidence="6 7" key="1">
    <citation type="submission" date="2022-07" db="EMBL/GenBank/DDBJ databases">
        <title>Genome-wide signatures of adaptation to extreme environments.</title>
        <authorList>
            <person name="Cho C.H."/>
            <person name="Yoon H.S."/>
        </authorList>
    </citation>
    <scope>NUCLEOTIDE SEQUENCE [LARGE SCALE GENOMIC DNA]</scope>
    <source>
        <strain evidence="6 7">DBV 063 E5</strain>
    </source>
</reference>
<dbReference type="GO" id="GO:0005730">
    <property type="term" value="C:nucleolus"/>
    <property type="evidence" value="ECO:0007669"/>
    <property type="project" value="UniProtKB-SubCell"/>
</dbReference>
<evidence type="ECO:0000313" key="7">
    <source>
        <dbReference type="Proteomes" id="UP001301350"/>
    </source>
</evidence>
<proteinExistence type="inferred from homology"/>
<evidence type="ECO:0000256" key="2">
    <source>
        <dbReference type="ARBA" id="ARBA00023242"/>
    </source>
</evidence>
<dbReference type="InterPro" id="IPR011047">
    <property type="entry name" value="Quinoprotein_ADH-like_sf"/>
</dbReference>
<feature type="region of interest" description="Disordered" evidence="4">
    <location>
        <begin position="923"/>
        <end position="956"/>
    </location>
</feature>
<dbReference type="AlphaFoldDB" id="A0AAV9ITX0"/>
<feature type="region of interest" description="Disordered" evidence="4">
    <location>
        <begin position="668"/>
        <end position="745"/>
    </location>
</feature>
<evidence type="ECO:0000256" key="4">
    <source>
        <dbReference type="SAM" id="MobiDB-lite"/>
    </source>
</evidence>
<feature type="compositionally biased region" description="Acidic residues" evidence="4">
    <location>
        <begin position="928"/>
        <end position="956"/>
    </location>
</feature>